<keyword evidence="1" id="KW-0547">Nucleotide-binding</keyword>
<dbReference type="SUPFAM" id="SSF52540">
    <property type="entry name" value="P-loop containing nucleoside triphosphate hydrolases"/>
    <property type="match status" value="1"/>
</dbReference>
<keyword evidence="2" id="KW-0067">ATP-binding</keyword>
<dbReference type="NCBIfam" id="NF040713">
    <property type="entry name" value="ZapE"/>
    <property type="match status" value="1"/>
</dbReference>
<accession>A0A3M2HLP7</accession>
<keyword evidence="3" id="KW-0131">Cell cycle</keyword>
<dbReference type="Gene3D" id="3.40.50.300">
    <property type="entry name" value="P-loop containing nucleotide triphosphate hydrolases"/>
    <property type="match status" value="1"/>
</dbReference>
<evidence type="ECO:0000256" key="1">
    <source>
        <dbReference type="ARBA" id="ARBA00022741"/>
    </source>
</evidence>
<dbReference type="InterPro" id="IPR027417">
    <property type="entry name" value="P-loop_NTPase"/>
</dbReference>
<dbReference type="GO" id="GO:0032153">
    <property type="term" value="C:cell division site"/>
    <property type="evidence" value="ECO:0007669"/>
    <property type="project" value="TreeGrafter"/>
</dbReference>
<dbReference type="PANTHER" id="PTHR12169:SF6">
    <property type="entry name" value="AFG1-LIKE ATPASE"/>
    <property type="match status" value="1"/>
</dbReference>
<keyword evidence="3" id="KW-0132">Cell division</keyword>
<dbReference type="OrthoDB" id="9774491at2"/>
<dbReference type="AlphaFoldDB" id="A0A3M2HLP7"/>
<dbReference type="PANTHER" id="PTHR12169">
    <property type="entry name" value="ATPASE N2B"/>
    <property type="match status" value="1"/>
</dbReference>
<protein>
    <submittedName>
        <fullName evidence="3">Cell division protein ZapE</fullName>
    </submittedName>
</protein>
<organism evidence="3 4">
    <name type="scientific">Stutzerimonas zhaodongensis</name>
    <dbReference type="NCBI Taxonomy" id="1176257"/>
    <lineage>
        <taxon>Bacteria</taxon>
        <taxon>Pseudomonadati</taxon>
        <taxon>Pseudomonadota</taxon>
        <taxon>Gammaproteobacteria</taxon>
        <taxon>Pseudomonadales</taxon>
        <taxon>Pseudomonadaceae</taxon>
        <taxon>Stutzerimonas</taxon>
    </lineage>
</organism>
<proteinExistence type="predicted"/>
<keyword evidence="4" id="KW-1185">Reference proteome</keyword>
<sequence>MAAIKLLGDWLEGWLRGRWGWLRAPKVGVYLWGSVGRGKSFVMDAFFAAAPLEAKRRVHFHAFVQEVLEELSHISGQPDPLALVASRIAADTRLLCFDEFHVHDLGDAMLLGRLVNHLVDQGVGLIATSNYEPRALCPNPLYRDRFKPAIELIERSFEIFNLDGGEDYRQRVAGGYVWGEYVQVVADAQAGWVAQRMELDGSTERDMSIEVNQRTLWVRARHRDAAWLDFDELCRSARSSADFLWLNRTFERLVITGVPTLDGEGIDVQQRFLNLIDIFYDSGVELILVAEASPEELLTAGAHVDFCRTHSRLQQLMRISTEYTHGEQR</sequence>
<gene>
    <name evidence="3" type="primary">zapE</name>
    <name evidence="3" type="ORF">EA797_09110</name>
</gene>
<dbReference type="GO" id="GO:0051301">
    <property type="term" value="P:cell division"/>
    <property type="evidence" value="ECO:0007669"/>
    <property type="project" value="UniProtKB-KW"/>
</dbReference>
<dbReference type="InterPro" id="IPR005654">
    <property type="entry name" value="ATPase_AFG1-like"/>
</dbReference>
<dbReference type="Proteomes" id="UP000269774">
    <property type="component" value="Unassembled WGS sequence"/>
</dbReference>
<evidence type="ECO:0000313" key="4">
    <source>
        <dbReference type="Proteomes" id="UP000269774"/>
    </source>
</evidence>
<dbReference type="GO" id="GO:0005524">
    <property type="term" value="F:ATP binding"/>
    <property type="evidence" value="ECO:0007669"/>
    <property type="project" value="UniProtKB-KW"/>
</dbReference>
<evidence type="ECO:0000256" key="2">
    <source>
        <dbReference type="ARBA" id="ARBA00022840"/>
    </source>
</evidence>
<dbReference type="GO" id="GO:0005737">
    <property type="term" value="C:cytoplasm"/>
    <property type="evidence" value="ECO:0007669"/>
    <property type="project" value="TreeGrafter"/>
</dbReference>
<evidence type="ECO:0000313" key="3">
    <source>
        <dbReference type="EMBL" id="RMH90646.1"/>
    </source>
</evidence>
<reference evidence="3 4" key="1">
    <citation type="submission" date="2018-10" db="EMBL/GenBank/DDBJ databases">
        <title>Pseudomonas zhaodongensis NEAU-ST5-21(T) genome.</title>
        <authorList>
            <person name="Peng J."/>
            <person name="Liu Z.-P."/>
        </authorList>
    </citation>
    <scope>NUCLEOTIDE SEQUENCE [LARGE SCALE GENOMIC DNA]</scope>
    <source>
        <strain evidence="3 4">NEAU-ST5-21</strain>
    </source>
</reference>
<dbReference type="Pfam" id="PF03969">
    <property type="entry name" value="AFG1_ATPase"/>
    <property type="match status" value="1"/>
</dbReference>
<dbReference type="GO" id="GO:0016887">
    <property type="term" value="F:ATP hydrolysis activity"/>
    <property type="evidence" value="ECO:0007669"/>
    <property type="project" value="InterPro"/>
</dbReference>
<name>A0A3M2HLP7_9GAMM</name>
<dbReference type="EMBL" id="RFFM01000002">
    <property type="protein sequence ID" value="RMH90646.1"/>
    <property type="molecule type" value="Genomic_DNA"/>
</dbReference>
<comment type="caution">
    <text evidence="3">The sequence shown here is derived from an EMBL/GenBank/DDBJ whole genome shotgun (WGS) entry which is preliminary data.</text>
</comment>